<evidence type="ECO:0000256" key="5">
    <source>
        <dbReference type="ARBA" id="ARBA00038359"/>
    </source>
</evidence>
<feature type="transmembrane region" description="Helical" evidence="7">
    <location>
        <begin position="142"/>
        <end position="162"/>
    </location>
</feature>
<evidence type="ECO:0000259" key="8">
    <source>
        <dbReference type="Pfam" id="PF20684"/>
    </source>
</evidence>
<dbReference type="GO" id="GO:0016020">
    <property type="term" value="C:membrane"/>
    <property type="evidence" value="ECO:0007669"/>
    <property type="project" value="UniProtKB-SubCell"/>
</dbReference>
<organism evidence="9 10">
    <name type="scientific">Xylaria arbuscula</name>
    <dbReference type="NCBI Taxonomy" id="114810"/>
    <lineage>
        <taxon>Eukaryota</taxon>
        <taxon>Fungi</taxon>
        <taxon>Dikarya</taxon>
        <taxon>Ascomycota</taxon>
        <taxon>Pezizomycotina</taxon>
        <taxon>Sordariomycetes</taxon>
        <taxon>Xylariomycetidae</taxon>
        <taxon>Xylariales</taxon>
        <taxon>Xylariaceae</taxon>
        <taxon>Xylaria</taxon>
    </lineage>
</organism>
<keyword evidence="2 7" id="KW-0812">Transmembrane</keyword>
<feature type="region of interest" description="Disordered" evidence="6">
    <location>
        <begin position="257"/>
        <end position="303"/>
    </location>
</feature>
<gene>
    <name evidence="9" type="ORF">NPX13_g1833</name>
</gene>
<reference evidence="9" key="1">
    <citation type="submission" date="2022-07" db="EMBL/GenBank/DDBJ databases">
        <title>Genome Sequence of Xylaria arbuscula.</title>
        <authorList>
            <person name="Buettner E."/>
        </authorList>
    </citation>
    <scope>NUCLEOTIDE SEQUENCE</scope>
    <source>
        <strain evidence="9">VT107</strain>
    </source>
</reference>
<dbReference type="PANTHER" id="PTHR33048">
    <property type="entry name" value="PTH11-LIKE INTEGRAL MEMBRANE PROTEIN (AFU_ORTHOLOGUE AFUA_5G11245)"/>
    <property type="match status" value="1"/>
</dbReference>
<comment type="subcellular location">
    <subcellularLocation>
        <location evidence="1">Membrane</location>
        <topology evidence="1">Multi-pass membrane protein</topology>
    </subcellularLocation>
</comment>
<evidence type="ECO:0000256" key="7">
    <source>
        <dbReference type="SAM" id="Phobius"/>
    </source>
</evidence>
<protein>
    <recommendedName>
        <fullName evidence="8">Rhodopsin domain-containing protein</fullName>
    </recommendedName>
</protein>
<evidence type="ECO:0000256" key="1">
    <source>
        <dbReference type="ARBA" id="ARBA00004141"/>
    </source>
</evidence>
<dbReference type="PANTHER" id="PTHR33048:SF47">
    <property type="entry name" value="INTEGRAL MEMBRANE PROTEIN-RELATED"/>
    <property type="match status" value="1"/>
</dbReference>
<keyword evidence="10" id="KW-1185">Reference proteome</keyword>
<dbReference type="VEuPathDB" id="FungiDB:F4678DRAFT_443076"/>
<evidence type="ECO:0000256" key="6">
    <source>
        <dbReference type="SAM" id="MobiDB-lite"/>
    </source>
</evidence>
<keyword evidence="3 7" id="KW-1133">Transmembrane helix</keyword>
<evidence type="ECO:0000256" key="3">
    <source>
        <dbReference type="ARBA" id="ARBA00022989"/>
    </source>
</evidence>
<dbReference type="InterPro" id="IPR049326">
    <property type="entry name" value="Rhodopsin_dom_fungi"/>
</dbReference>
<feature type="domain" description="Rhodopsin" evidence="8">
    <location>
        <begin position="40"/>
        <end position="205"/>
    </location>
</feature>
<evidence type="ECO:0000256" key="4">
    <source>
        <dbReference type="ARBA" id="ARBA00023136"/>
    </source>
</evidence>
<feature type="transmembrane region" description="Helical" evidence="7">
    <location>
        <begin position="25"/>
        <end position="46"/>
    </location>
</feature>
<comment type="similarity">
    <text evidence="5">Belongs to the SAT4 family.</text>
</comment>
<evidence type="ECO:0000313" key="10">
    <source>
        <dbReference type="Proteomes" id="UP001148614"/>
    </source>
</evidence>
<keyword evidence="4 7" id="KW-0472">Membrane</keyword>
<proteinExistence type="inferred from homology"/>
<accession>A0A9W8NLB0</accession>
<evidence type="ECO:0000313" key="9">
    <source>
        <dbReference type="EMBL" id="KAJ3578735.1"/>
    </source>
</evidence>
<dbReference type="Proteomes" id="UP001148614">
    <property type="component" value="Unassembled WGS sequence"/>
</dbReference>
<name>A0A9W8NLB0_9PEZI</name>
<feature type="transmembrane region" description="Helical" evidence="7">
    <location>
        <begin position="58"/>
        <end position="84"/>
    </location>
</feature>
<dbReference type="EMBL" id="JANPWZ010000176">
    <property type="protein sequence ID" value="KAJ3578735.1"/>
    <property type="molecule type" value="Genomic_DNA"/>
</dbReference>
<dbReference type="Pfam" id="PF20684">
    <property type="entry name" value="Fung_rhodopsin"/>
    <property type="match status" value="1"/>
</dbReference>
<feature type="transmembrane region" description="Helical" evidence="7">
    <location>
        <begin position="104"/>
        <end position="130"/>
    </location>
</feature>
<dbReference type="InterPro" id="IPR052337">
    <property type="entry name" value="SAT4-like"/>
</dbReference>
<evidence type="ECO:0000256" key="2">
    <source>
        <dbReference type="ARBA" id="ARBA00022692"/>
    </source>
</evidence>
<comment type="caution">
    <text evidence="9">The sequence shown here is derived from an EMBL/GenBank/DDBJ whole genome shotgun (WGS) entry which is preliminary data.</text>
</comment>
<dbReference type="AlphaFoldDB" id="A0A9W8NLB0"/>
<sequence length="303" mass="34616">MSSTNASPPVMATQVLHVKQHTFEATIWSFAAISFLFLAFRLYSRFSGPRRLYWDDGFVIFAWLLLLLSAILWTYVASYLYAFYDVINGYNPPGPSFVLHSEQYYTGQLIILVFFYSGLWSVKFSFLFFFRRLAENVSKIRYLLWVAFFFTIATYLVCIGTIQYRCLARPLAEIQAHCSSEANINFTLVTLKVNTALDIITDSLIRVVVVSELTHQPDVSWLYLWSAIEQGVAITVACLSAFPHLFARTTQRAAKPRFIPQKDSDGQTGGDLTYLNEQEEGHSRYSTTSSMRELGVPQRDHGH</sequence>